<dbReference type="GO" id="GO:0016020">
    <property type="term" value="C:membrane"/>
    <property type="evidence" value="ECO:0007669"/>
    <property type="project" value="UniProtKB-SubCell"/>
</dbReference>
<dbReference type="EMBL" id="JH767557">
    <property type="protein sequence ID" value="EON61888.1"/>
    <property type="molecule type" value="Genomic_DNA"/>
</dbReference>
<dbReference type="OrthoDB" id="1077582at2759"/>
<keyword evidence="4 5" id="KW-0472">Membrane</keyword>
<keyword evidence="8" id="KW-1185">Reference proteome</keyword>
<evidence type="ECO:0000259" key="6">
    <source>
        <dbReference type="Pfam" id="PF13813"/>
    </source>
</evidence>
<organism evidence="7 8">
    <name type="scientific">Coniosporium apollinis (strain CBS 100218)</name>
    <name type="common">Rock-inhabiting black yeast</name>
    <dbReference type="NCBI Taxonomy" id="1168221"/>
    <lineage>
        <taxon>Eukaryota</taxon>
        <taxon>Fungi</taxon>
        <taxon>Dikarya</taxon>
        <taxon>Ascomycota</taxon>
        <taxon>Pezizomycotina</taxon>
        <taxon>Dothideomycetes</taxon>
        <taxon>Dothideomycetes incertae sedis</taxon>
        <taxon>Coniosporium</taxon>
    </lineage>
</organism>
<dbReference type="Pfam" id="PF13813">
    <property type="entry name" value="MBOAT_2"/>
    <property type="match status" value="1"/>
</dbReference>
<feature type="transmembrane region" description="Helical" evidence="5">
    <location>
        <begin position="27"/>
        <end position="49"/>
    </location>
</feature>
<evidence type="ECO:0000256" key="2">
    <source>
        <dbReference type="ARBA" id="ARBA00022692"/>
    </source>
</evidence>
<dbReference type="Proteomes" id="UP000016924">
    <property type="component" value="Unassembled WGS sequence"/>
</dbReference>
<feature type="transmembrane region" description="Helical" evidence="5">
    <location>
        <begin position="280"/>
        <end position="299"/>
    </location>
</feature>
<evidence type="ECO:0000256" key="5">
    <source>
        <dbReference type="SAM" id="Phobius"/>
    </source>
</evidence>
<proteinExistence type="predicted"/>
<dbReference type="RefSeq" id="XP_007777205.1">
    <property type="nucleotide sequence ID" value="XM_007779015.1"/>
</dbReference>
<feature type="transmembrane region" description="Helical" evidence="5">
    <location>
        <begin position="254"/>
        <end position="274"/>
    </location>
</feature>
<evidence type="ECO:0000256" key="3">
    <source>
        <dbReference type="ARBA" id="ARBA00022989"/>
    </source>
</evidence>
<reference evidence="8" key="1">
    <citation type="submission" date="2012-06" db="EMBL/GenBank/DDBJ databases">
        <title>The genome sequence of Coniosporium apollinis CBS 100218.</title>
        <authorList>
            <consortium name="The Broad Institute Genome Sequencing Platform"/>
            <person name="Cuomo C."/>
            <person name="Gorbushina A."/>
            <person name="Noack S."/>
            <person name="Walker B."/>
            <person name="Young S.K."/>
            <person name="Zeng Q."/>
            <person name="Gargeya S."/>
            <person name="Fitzgerald M."/>
            <person name="Haas B."/>
            <person name="Abouelleil A."/>
            <person name="Alvarado L."/>
            <person name="Arachchi H.M."/>
            <person name="Berlin A.M."/>
            <person name="Chapman S.B."/>
            <person name="Goldberg J."/>
            <person name="Griggs A."/>
            <person name="Gujja S."/>
            <person name="Hansen M."/>
            <person name="Howarth C."/>
            <person name="Imamovic A."/>
            <person name="Larimer J."/>
            <person name="McCowan C."/>
            <person name="Montmayeur A."/>
            <person name="Murphy C."/>
            <person name="Neiman D."/>
            <person name="Pearson M."/>
            <person name="Priest M."/>
            <person name="Roberts A."/>
            <person name="Saif S."/>
            <person name="Shea T."/>
            <person name="Sisk P."/>
            <person name="Sykes S."/>
            <person name="Wortman J."/>
            <person name="Nusbaum C."/>
            <person name="Birren B."/>
        </authorList>
    </citation>
    <scope>NUCLEOTIDE SEQUENCE [LARGE SCALE GENOMIC DNA]</scope>
    <source>
        <strain evidence="8">CBS 100218</strain>
    </source>
</reference>
<dbReference type="InterPro" id="IPR032805">
    <property type="entry name" value="Wax_synthase_dom"/>
</dbReference>
<evidence type="ECO:0000313" key="7">
    <source>
        <dbReference type="EMBL" id="EON61888.1"/>
    </source>
</evidence>
<dbReference type="eggNOG" id="ENOG502SGJ4">
    <property type="taxonomic scope" value="Eukaryota"/>
</dbReference>
<evidence type="ECO:0000256" key="4">
    <source>
        <dbReference type="ARBA" id="ARBA00023136"/>
    </source>
</evidence>
<gene>
    <name evidence="7" type="ORF">W97_01106</name>
</gene>
<keyword evidence="3 5" id="KW-1133">Transmembrane helix</keyword>
<dbReference type="GeneID" id="19898417"/>
<accession>R7YJ24</accession>
<comment type="subcellular location">
    <subcellularLocation>
        <location evidence="1">Membrane</location>
        <topology evidence="1">Multi-pass membrane protein</topology>
    </subcellularLocation>
</comment>
<sequence>MDYLNSSSQFVKPAPVDPAAQQLLHELPPALACLLVSTTILYTAIYLLLKGSHALHAISTFLSVGLFAASPYVAPLNCIAARCIYNFAIEIGIMKALDLFARRNNLPKYIYEPTPPAPTLAALLLTELRYESFTPNQIRHSAHEQSFSEHNQYLIHICMFAVFQMLPQIPPVIAFEILLAIYIIWTSMQLLLRYKSSPALFGPLYHGDSLAGLWTETWHNAFAAPCMSLAFSPVRNTLCALGVPKKMAKGAGMLAVFVLMGFFHVYALLPLLSAEGLRRILIFFAGNGLLTVLEFAVWGKRKHWLKAAMAWGVETAFASWTVQGMEFPDGLRNLRWSQVCGGAGW</sequence>
<keyword evidence="2 5" id="KW-0812">Transmembrane</keyword>
<feature type="domain" description="Wax synthase" evidence="6">
    <location>
        <begin position="198"/>
        <end position="284"/>
    </location>
</feature>
<dbReference type="HOGENOM" id="CLU_073401_0_0_1"/>
<evidence type="ECO:0000313" key="8">
    <source>
        <dbReference type="Proteomes" id="UP000016924"/>
    </source>
</evidence>
<dbReference type="OMA" id="PCRSLAY"/>
<dbReference type="AlphaFoldDB" id="R7YJ24"/>
<feature type="transmembrane region" description="Helical" evidence="5">
    <location>
        <begin position="172"/>
        <end position="192"/>
    </location>
</feature>
<feature type="transmembrane region" description="Helical" evidence="5">
    <location>
        <begin position="54"/>
        <end position="73"/>
    </location>
</feature>
<evidence type="ECO:0000256" key="1">
    <source>
        <dbReference type="ARBA" id="ARBA00004141"/>
    </source>
</evidence>
<dbReference type="STRING" id="1168221.R7YJ24"/>
<protein>
    <recommendedName>
        <fullName evidence="6">Wax synthase domain-containing protein</fullName>
    </recommendedName>
</protein>
<name>R7YJ24_CONA1</name>